<keyword evidence="1" id="KW-0175">Coiled coil</keyword>
<feature type="coiled-coil region" evidence="1">
    <location>
        <begin position="336"/>
        <end position="363"/>
    </location>
</feature>
<dbReference type="PANTHER" id="PTHR37841">
    <property type="entry name" value="GLR2918 PROTEIN"/>
    <property type="match status" value="1"/>
</dbReference>
<reference evidence="2" key="1">
    <citation type="submission" date="2021-10" db="EMBL/GenBank/DDBJ databases">
        <authorList>
            <person name="Dean J.D."/>
            <person name="Kim M.K."/>
            <person name="Newey C.N."/>
            <person name="Stoker T.S."/>
            <person name="Thompson D.W."/>
            <person name="Grose J.H."/>
        </authorList>
    </citation>
    <scope>NUCLEOTIDE SEQUENCE</scope>
    <source>
        <strain evidence="2">BT178</strain>
    </source>
</reference>
<dbReference type="RefSeq" id="WP_226170990.1">
    <property type="nucleotide sequence ID" value="NZ_JAJADR010000001.1"/>
</dbReference>
<dbReference type="PANTHER" id="PTHR37841:SF1">
    <property type="entry name" value="DUF3298 DOMAIN-CONTAINING PROTEIN"/>
    <property type="match status" value="1"/>
</dbReference>
<dbReference type="Pfam" id="PF14903">
    <property type="entry name" value="WG_beta_rep"/>
    <property type="match status" value="2"/>
</dbReference>
<gene>
    <name evidence="2" type="ORF">LGH74_01820</name>
</gene>
<dbReference type="Proteomes" id="UP001165296">
    <property type="component" value="Unassembled WGS sequence"/>
</dbReference>
<name>A0ABS8AKG6_9BACT</name>
<evidence type="ECO:0000313" key="3">
    <source>
        <dbReference type="Proteomes" id="UP001165296"/>
    </source>
</evidence>
<feature type="coiled-coil region" evidence="1">
    <location>
        <begin position="255"/>
        <end position="300"/>
    </location>
</feature>
<proteinExistence type="predicted"/>
<comment type="caution">
    <text evidence="2">The sequence shown here is derived from an EMBL/GenBank/DDBJ whole genome shotgun (WGS) entry which is preliminary data.</text>
</comment>
<evidence type="ECO:0000313" key="2">
    <source>
        <dbReference type="EMBL" id="MCB2406703.1"/>
    </source>
</evidence>
<dbReference type="EMBL" id="JAJADR010000001">
    <property type="protein sequence ID" value="MCB2406703.1"/>
    <property type="molecule type" value="Genomic_DNA"/>
</dbReference>
<sequence>MLQVSVLSPFTDTARQEQFEAVRAALSAEIAGPPTLLLANWRMSDEEVLDAVVLRPHLITVLLLEPRGGRLTIRDFAHAAWQLDGRPLIGTADADNPFQQFIQQKAALSRLLTSHLAAGQANLNFITGLLLFGEPVAFGPEVEERMSAVPAANTFQLLADPSRFTRRLAQLATPEIDLSEADLQHLFTDLTANLPAPEVPTEADEPEPEPVGPNPTVGTANGFFQQKAAQLWRWLGAEDVDDLDSAPYGYAETALAARNQEKRELEQRQATMQAELAAQIRAMETREAEREKSIAQLRQQLAAAPPVAPEATVLQERLAVESREKEALDAAIAASRAESEARNRELDAKIQQLEELMQRLQQTAAGAPTETRTAPLETPPAGTATTTALVLQRPVARSGFRQLRAWRRRLPRLAALGTGVLAVALVVGGVRSLMAGPPTRFEQNGKWGLLEADGDTVVPARYSAIGDFHDDRAVVEQGGAFGFIDEAGQEILPPTYDALNPYSGSYARVRVGDTYTFIDEDGQEFDHYYYNALDFAEGYAAVLDYRGWFYITGPEAPAKTPALFREAYSFHDGLARVRLTDGYTFISKNYLTDAEPITKPFGRYTNATDFVDGRAQVTQNGRTFTIDRDGDPIE</sequence>
<keyword evidence="3" id="KW-1185">Reference proteome</keyword>
<organism evidence="2 3">
    <name type="scientific">Hymenobacter lucidus</name>
    <dbReference type="NCBI Taxonomy" id="2880930"/>
    <lineage>
        <taxon>Bacteria</taxon>
        <taxon>Pseudomonadati</taxon>
        <taxon>Bacteroidota</taxon>
        <taxon>Cytophagia</taxon>
        <taxon>Cytophagales</taxon>
        <taxon>Hymenobacteraceae</taxon>
        <taxon>Hymenobacter</taxon>
    </lineage>
</organism>
<dbReference type="InterPro" id="IPR032774">
    <property type="entry name" value="WG_beta_rep"/>
</dbReference>
<protein>
    <submittedName>
        <fullName evidence="2">WG repeat-containing protein</fullName>
    </submittedName>
</protein>
<accession>A0ABS8AKG6</accession>
<evidence type="ECO:0000256" key="1">
    <source>
        <dbReference type="SAM" id="Coils"/>
    </source>
</evidence>